<feature type="transmembrane region" description="Helical" evidence="1">
    <location>
        <begin position="414"/>
        <end position="433"/>
    </location>
</feature>
<keyword evidence="1" id="KW-0812">Transmembrane</keyword>
<dbReference type="PANTHER" id="PTHR47380">
    <property type="entry name" value="OS02G0533000 PROTEIN"/>
    <property type="match status" value="1"/>
</dbReference>
<dbReference type="eggNOG" id="ENOG5034BNE">
    <property type="taxonomic scope" value="Bacteria"/>
</dbReference>
<accession>A1ZDC1</accession>
<comment type="caution">
    <text evidence="2">The sequence shown here is derived from an EMBL/GenBank/DDBJ whole genome shotgun (WGS) entry which is preliminary data.</text>
</comment>
<dbReference type="OrthoDB" id="978359at2"/>
<evidence type="ECO:0000313" key="2">
    <source>
        <dbReference type="EMBL" id="EAY31660.1"/>
    </source>
</evidence>
<feature type="transmembrane region" description="Helical" evidence="1">
    <location>
        <begin position="378"/>
        <end position="399"/>
    </location>
</feature>
<feature type="transmembrane region" description="Helical" evidence="1">
    <location>
        <begin position="115"/>
        <end position="138"/>
    </location>
</feature>
<dbReference type="EMBL" id="AAWS01000002">
    <property type="protein sequence ID" value="EAY31660.1"/>
    <property type="molecule type" value="Genomic_DNA"/>
</dbReference>
<dbReference type="PANTHER" id="PTHR47380:SF4">
    <property type="entry name" value="OS02G0533000 PROTEIN"/>
    <property type="match status" value="1"/>
</dbReference>
<proteinExistence type="predicted"/>
<reference evidence="2 3" key="1">
    <citation type="submission" date="2007-01" db="EMBL/GenBank/DDBJ databases">
        <authorList>
            <person name="Haygood M."/>
            <person name="Podell S."/>
            <person name="Anderson C."/>
            <person name="Hopkinson B."/>
            <person name="Roe K."/>
            <person name="Barbeau K."/>
            <person name="Gaasterland T."/>
            <person name="Ferriera S."/>
            <person name="Johnson J."/>
            <person name="Kravitz S."/>
            <person name="Beeson K."/>
            <person name="Sutton G."/>
            <person name="Rogers Y.-H."/>
            <person name="Friedman R."/>
            <person name="Frazier M."/>
            <person name="Venter J.C."/>
        </authorList>
    </citation>
    <scope>NUCLEOTIDE SEQUENCE [LARGE SCALE GENOMIC DNA]</scope>
    <source>
        <strain evidence="2 3">ATCC 23134</strain>
    </source>
</reference>
<sequence>MDNTIDRKDYDEKAFKKLLVNFLKTKSQGATQLEMVVGTGLSKDWVELAVRALLDDYPAHLETNEKHELIYVFDFDAKEESLTFLQVANKVLRGIWKGFIVFFKVWTLLMYCTYFLVNAIILILFFIVISIFALFAGYEGGFGSGGFIERVMGQGERIVQDAFALLNRRPSEEQEDDEGAVHQMFSYIFGETTPKPDDLAIEKLLLNFIVQNKGKIVAAEIVQLTGWSIRKAQEETAQLMASYHGDAEVTDEGVIVYSFPDLEDSQEINKLVETYNQKLRAKKLTEIKKREHKKLLEEHTQLLVTKAENESGENIQEKIPAPQLPTKAELRETHAEEIEEAVKLGTAPIWERLLPARRMNDNDKEINRSIVSGNQFNWMMSFLSPIMLVVTFMLIVGAFKDDSDISLSFFLNKTYLIILFVIPFCYSFLFWLIPNLRRFGVNAVNRRIDAINEKYRLLGVIFDQIPGKLYKHEVLDGLQQKIVPEGKKLRNKELPQLLDQKAHELEAESMADTQGAYYIFEEVQTDLEVIKTIRNG</sequence>
<evidence type="ECO:0000313" key="3">
    <source>
        <dbReference type="Proteomes" id="UP000004095"/>
    </source>
</evidence>
<keyword evidence="1" id="KW-0472">Membrane</keyword>
<feature type="transmembrane region" description="Helical" evidence="1">
    <location>
        <begin position="91"/>
        <end position="109"/>
    </location>
</feature>
<organism evidence="2 3">
    <name type="scientific">Microscilla marina ATCC 23134</name>
    <dbReference type="NCBI Taxonomy" id="313606"/>
    <lineage>
        <taxon>Bacteria</taxon>
        <taxon>Pseudomonadati</taxon>
        <taxon>Bacteroidota</taxon>
        <taxon>Cytophagia</taxon>
        <taxon>Cytophagales</taxon>
        <taxon>Microscillaceae</taxon>
        <taxon>Microscilla</taxon>
    </lineage>
</organism>
<dbReference type="AlphaFoldDB" id="A1ZDC1"/>
<name>A1ZDC1_MICM2</name>
<evidence type="ECO:0000256" key="1">
    <source>
        <dbReference type="SAM" id="Phobius"/>
    </source>
</evidence>
<gene>
    <name evidence="2" type="ORF">M23134_05166</name>
</gene>
<protein>
    <submittedName>
        <fullName evidence="2">Uncharacterized protein</fullName>
    </submittedName>
</protein>
<dbReference type="Proteomes" id="UP000004095">
    <property type="component" value="Unassembled WGS sequence"/>
</dbReference>
<dbReference type="RefSeq" id="WP_002693437.1">
    <property type="nucleotide sequence ID" value="NZ_AAWS01000002.1"/>
</dbReference>
<keyword evidence="3" id="KW-1185">Reference proteome</keyword>
<keyword evidence="1" id="KW-1133">Transmembrane helix</keyword>
<dbReference type="InterPro" id="IPR044200">
    <property type="entry name" value="At5g03900-like"/>
</dbReference>